<accession>A0ABS1JUA2</accession>
<protein>
    <submittedName>
        <fullName evidence="1">Uncharacterized protein</fullName>
    </submittedName>
</protein>
<reference evidence="1 2" key="1">
    <citation type="journal article" date="2017" name="Int. J. Syst. Evol. Microbiol.">
        <title>Ramlibacter alkalitolerans sp. nov., alkali-tolerant bacterium isolated from soil of ginseng.</title>
        <authorList>
            <person name="Lee D.H."/>
            <person name="Cha C.J."/>
        </authorList>
    </citation>
    <scope>NUCLEOTIDE SEQUENCE [LARGE SCALE GENOMIC DNA]</scope>
    <source>
        <strain evidence="1 2">KACC 19305</strain>
    </source>
</reference>
<sequence>MTASAPCLQDLEKRVLQFARHLFARSGEPGDVSFYDEFMEHAQANLEAQELLLVLAQNPEICRNADAAREAGECGSLFVGLADALNDHLLALGTQEFNRLVKAGAERSRTPVELRYAGPTFAVSVSCPGRLNLKVRRLR</sequence>
<evidence type="ECO:0000313" key="2">
    <source>
        <dbReference type="Proteomes" id="UP000622707"/>
    </source>
</evidence>
<dbReference type="RefSeq" id="WP_201692340.1">
    <property type="nucleotide sequence ID" value="NZ_JAEQND010000013.1"/>
</dbReference>
<evidence type="ECO:0000313" key="1">
    <source>
        <dbReference type="EMBL" id="MBL0427706.1"/>
    </source>
</evidence>
<gene>
    <name evidence="1" type="ORF">JI746_21505</name>
</gene>
<dbReference type="Proteomes" id="UP000622707">
    <property type="component" value="Unassembled WGS sequence"/>
</dbReference>
<organism evidence="1 2">
    <name type="scientific">Ramlibacter alkalitolerans</name>
    <dbReference type="NCBI Taxonomy" id="2039631"/>
    <lineage>
        <taxon>Bacteria</taxon>
        <taxon>Pseudomonadati</taxon>
        <taxon>Pseudomonadota</taxon>
        <taxon>Betaproteobacteria</taxon>
        <taxon>Burkholderiales</taxon>
        <taxon>Comamonadaceae</taxon>
        <taxon>Ramlibacter</taxon>
    </lineage>
</organism>
<keyword evidence="2" id="KW-1185">Reference proteome</keyword>
<comment type="caution">
    <text evidence="1">The sequence shown here is derived from an EMBL/GenBank/DDBJ whole genome shotgun (WGS) entry which is preliminary data.</text>
</comment>
<name>A0ABS1JUA2_9BURK</name>
<dbReference type="EMBL" id="JAEQND010000013">
    <property type="protein sequence ID" value="MBL0427706.1"/>
    <property type="molecule type" value="Genomic_DNA"/>
</dbReference>
<proteinExistence type="predicted"/>